<protein>
    <submittedName>
        <fullName evidence="1">Uncharacterized protein</fullName>
    </submittedName>
</protein>
<reference evidence="2" key="1">
    <citation type="journal article" date="2019" name="Int. J. Syst. Evol. Microbiol.">
        <title>The Global Catalogue of Microorganisms (GCM) 10K type strain sequencing project: providing services to taxonomists for standard genome sequencing and annotation.</title>
        <authorList>
            <consortium name="The Broad Institute Genomics Platform"/>
            <consortium name="The Broad Institute Genome Sequencing Center for Infectious Disease"/>
            <person name="Wu L."/>
            <person name="Ma J."/>
        </authorList>
    </citation>
    <scope>NUCLEOTIDE SEQUENCE [LARGE SCALE GENOMIC DNA]</scope>
    <source>
        <strain evidence="2">JCM 17130</strain>
    </source>
</reference>
<dbReference type="EMBL" id="JBHUEE010000007">
    <property type="protein sequence ID" value="MFD1718914.1"/>
    <property type="molecule type" value="Genomic_DNA"/>
</dbReference>
<gene>
    <name evidence="1" type="ORF">ACFSE6_13795</name>
</gene>
<evidence type="ECO:0000313" key="1">
    <source>
        <dbReference type="EMBL" id="MFD1718914.1"/>
    </source>
</evidence>
<accession>A0ABW4L7S9</accession>
<dbReference type="Proteomes" id="UP001597277">
    <property type="component" value="Unassembled WGS sequence"/>
</dbReference>
<comment type="caution">
    <text evidence="1">The sequence shown here is derived from an EMBL/GenBank/DDBJ whole genome shotgun (WGS) entry which is preliminary data.</text>
</comment>
<evidence type="ECO:0000313" key="2">
    <source>
        <dbReference type="Proteomes" id="UP001597277"/>
    </source>
</evidence>
<sequence>MTTAQQAEQHTDTCRDAHLVHCHGTWVWHADGTWECTDLDCVTPDEGHRHVVVCTEVGLGCH</sequence>
<name>A0ABW4L7S9_9MICO</name>
<proteinExistence type="predicted"/>
<keyword evidence="2" id="KW-1185">Reference proteome</keyword>
<organism evidence="1 2">
    <name type="scientific">Georgenia deserti</name>
    <dbReference type="NCBI Taxonomy" id="2093781"/>
    <lineage>
        <taxon>Bacteria</taxon>
        <taxon>Bacillati</taxon>
        <taxon>Actinomycetota</taxon>
        <taxon>Actinomycetes</taxon>
        <taxon>Micrococcales</taxon>
        <taxon>Bogoriellaceae</taxon>
        <taxon>Georgenia</taxon>
    </lineage>
</organism>
<dbReference type="RefSeq" id="WP_388008150.1">
    <property type="nucleotide sequence ID" value="NZ_JBHUEE010000007.1"/>
</dbReference>